<dbReference type="CDD" id="cd14858">
    <property type="entry name" value="TrmE_N"/>
    <property type="match status" value="1"/>
</dbReference>
<feature type="binding site" evidence="6">
    <location>
        <begin position="255"/>
        <end position="261"/>
    </location>
    <ligand>
        <name>GTP</name>
        <dbReference type="ChEBI" id="CHEBI:37565"/>
    </ligand>
</feature>
<proteinExistence type="inferred from homology"/>
<dbReference type="EC" id="3.6.-.-" evidence="6"/>
<dbReference type="OrthoDB" id="9805918at2"/>
<dbReference type="SUPFAM" id="SSF52540">
    <property type="entry name" value="P-loop containing nucleoside triphosphate hydrolases"/>
    <property type="match status" value="1"/>
</dbReference>
<dbReference type="EMBL" id="NXLQ01000003">
    <property type="protein sequence ID" value="RDU66762.1"/>
    <property type="molecule type" value="Genomic_DNA"/>
</dbReference>
<dbReference type="InterPro" id="IPR027417">
    <property type="entry name" value="P-loop_NTPase"/>
</dbReference>
<evidence type="ECO:0000256" key="4">
    <source>
        <dbReference type="ARBA" id="ARBA00022958"/>
    </source>
</evidence>
<dbReference type="InterPro" id="IPR004520">
    <property type="entry name" value="GTPase_MnmE"/>
</dbReference>
<dbReference type="HAMAP" id="MF_00379">
    <property type="entry name" value="GTPase_MnmE"/>
    <property type="match status" value="1"/>
</dbReference>
<keyword evidence="5 6" id="KW-0342">GTP-binding</keyword>
<evidence type="ECO:0000256" key="5">
    <source>
        <dbReference type="ARBA" id="ARBA00023134"/>
    </source>
</evidence>
<evidence type="ECO:0000313" key="9">
    <source>
        <dbReference type="EMBL" id="RDU66762.1"/>
    </source>
</evidence>
<dbReference type="InterPro" id="IPR005225">
    <property type="entry name" value="Small_GTP-bd"/>
</dbReference>
<dbReference type="Gene3D" id="3.30.1360.120">
    <property type="entry name" value="Probable tRNA modification gtpase trme, domain 1"/>
    <property type="match status" value="1"/>
</dbReference>
<feature type="binding site" evidence="6">
    <location>
        <position position="131"/>
    </location>
    <ligand>
        <name>(6S)-5-formyl-5,6,7,8-tetrahydrofolate</name>
        <dbReference type="ChEBI" id="CHEBI:57457"/>
    </ligand>
</feature>
<dbReference type="GO" id="GO:0003924">
    <property type="term" value="F:GTPase activity"/>
    <property type="evidence" value="ECO:0007669"/>
    <property type="project" value="UniProtKB-UniRule"/>
</dbReference>
<comment type="cofactor">
    <cofactor evidence="6">
        <name>K(+)</name>
        <dbReference type="ChEBI" id="CHEBI:29103"/>
    </cofactor>
    <text evidence="6">Binds 1 potassium ion per subunit.</text>
</comment>
<keyword evidence="2 6" id="KW-0819">tRNA processing</keyword>
<dbReference type="Pfam" id="PF10396">
    <property type="entry name" value="TrmE_N"/>
    <property type="match status" value="1"/>
</dbReference>
<dbReference type="Pfam" id="PF12631">
    <property type="entry name" value="MnmE_helical"/>
    <property type="match status" value="1"/>
</dbReference>
<feature type="binding site" evidence="6">
    <location>
        <position position="260"/>
    </location>
    <ligand>
        <name>K(+)</name>
        <dbReference type="ChEBI" id="CHEBI:29103"/>
    </ligand>
</feature>
<keyword evidence="6" id="KW-0963">Cytoplasm</keyword>
<feature type="binding site" evidence="6">
    <location>
        <begin position="236"/>
        <end position="241"/>
    </location>
    <ligand>
        <name>GTP</name>
        <dbReference type="ChEBI" id="CHEBI:37565"/>
    </ligand>
</feature>
<dbReference type="PANTHER" id="PTHR42714">
    <property type="entry name" value="TRNA MODIFICATION GTPASE GTPBP3"/>
    <property type="match status" value="1"/>
</dbReference>
<comment type="subcellular location">
    <subcellularLocation>
        <location evidence="6">Cytoplasm</location>
    </subcellularLocation>
</comment>
<comment type="caution">
    <text evidence="6">Lacks conserved residue(s) required for the propagation of feature annotation.</text>
</comment>
<organism evidence="9 10">
    <name type="scientific">Helicobacter didelphidarum</name>
    <dbReference type="NCBI Taxonomy" id="2040648"/>
    <lineage>
        <taxon>Bacteria</taxon>
        <taxon>Pseudomonadati</taxon>
        <taxon>Campylobacterota</taxon>
        <taxon>Epsilonproteobacteria</taxon>
        <taxon>Campylobacterales</taxon>
        <taxon>Helicobacteraceae</taxon>
        <taxon>Helicobacter</taxon>
    </lineage>
</organism>
<keyword evidence="6" id="KW-0378">Hydrolase</keyword>
<sequence length="461" mass="52018">MDTIVAISTALAKSAISIVRLSGKDSLRIVSNLLKKQQGQIHTSQSLCNDINLMPRQATLRNIYDEYGRMIDKAIIIYFKAPLSFNGEDIIEIQSHGGKLIAQEILRVCTYYGARLANAGEFSRRAFRNGKLDLLELDATISLINNTNANFTQLLARNLSGECSKMLDEIRLQIIEIIAQMEVNIDYSEEDLDENILEKSLQVLDNIIQRFSTILESTKHYNRLQNLKLCILGKPNVGKSSLLNLLLLRQRAIVSNLAGTTRDAISEIIDIGGNLITIIDTAGIRDSGDFIEQEGVKQSFEYAKQSEILLCVFDNSEPMEKEDFDILDFLSQDSLKDKFILVVLNKNDLIKKNTHDFTHFNTISINTKDIQNASLIKNKIQDILTMQIDQNTFILTNNTQRILLESALHNLQNAIISLQHFQIELVSFELTQALQSLGQITKPYNVEDILDSLFSQFCVGK</sequence>
<feature type="binding site" evidence="6">
    <location>
        <begin position="280"/>
        <end position="283"/>
    </location>
    <ligand>
        <name>GTP</name>
        <dbReference type="ChEBI" id="CHEBI:37565"/>
    </ligand>
</feature>
<dbReference type="GO" id="GO:0046872">
    <property type="term" value="F:metal ion binding"/>
    <property type="evidence" value="ECO:0007669"/>
    <property type="project" value="UniProtKB-KW"/>
</dbReference>
<feature type="binding site" evidence="6">
    <location>
        <position position="20"/>
    </location>
    <ligand>
        <name>(6S)-5-formyl-5,6,7,8-tetrahydrofolate</name>
        <dbReference type="ChEBI" id="CHEBI:57457"/>
    </ligand>
</feature>
<comment type="subunit">
    <text evidence="6">Homodimer. Heterotetramer of two MnmE and two MnmG subunits.</text>
</comment>
<dbReference type="AlphaFoldDB" id="A0A3D8INH1"/>
<gene>
    <name evidence="6" type="primary">mnmE</name>
    <name evidence="6" type="synonym">trmE</name>
    <name evidence="9" type="ORF">CQA53_03050</name>
</gene>
<comment type="similarity">
    <text evidence="1 6 7">Belongs to the TRAFAC class TrmE-Era-EngA-EngB-Septin-like GTPase superfamily. TrmE GTPase family.</text>
</comment>
<dbReference type="RefSeq" id="WP_115542548.1">
    <property type="nucleotide sequence ID" value="NZ_NXLQ01000003.1"/>
</dbReference>
<dbReference type="GO" id="GO:0002098">
    <property type="term" value="P:tRNA wobble uridine modification"/>
    <property type="evidence" value="ECO:0007669"/>
    <property type="project" value="TreeGrafter"/>
</dbReference>
<dbReference type="InterPro" id="IPR031168">
    <property type="entry name" value="G_TrmE"/>
</dbReference>
<keyword evidence="4 6" id="KW-0630">Potassium</keyword>
<feature type="binding site" evidence="6">
    <location>
        <position position="255"/>
    </location>
    <ligand>
        <name>K(+)</name>
        <dbReference type="ChEBI" id="CHEBI:29103"/>
    </ligand>
</feature>
<feature type="binding site" evidence="6">
    <location>
        <position position="257"/>
    </location>
    <ligand>
        <name>K(+)</name>
        <dbReference type="ChEBI" id="CHEBI:29103"/>
    </ligand>
</feature>
<evidence type="ECO:0000259" key="8">
    <source>
        <dbReference type="PROSITE" id="PS51709"/>
    </source>
</evidence>
<dbReference type="InterPro" id="IPR006073">
    <property type="entry name" value="GTP-bd"/>
</dbReference>
<dbReference type="NCBIfam" id="TIGR00450">
    <property type="entry name" value="mnmE_trmE_thdF"/>
    <property type="match status" value="1"/>
</dbReference>
<accession>A0A3D8INH1</accession>
<evidence type="ECO:0000256" key="7">
    <source>
        <dbReference type="RuleBase" id="RU003313"/>
    </source>
</evidence>
<feature type="binding site" evidence="6">
    <location>
        <position position="261"/>
    </location>
    <ligand>
        <name>Mg(2+)</name>
        <dbReference type="ChEBI" id="CHEBI:18420"/>
    </ligand>
</feature>
<evidence type="ECO:0000256" key="2">
    <source>
        <dbReference type="ARBA" id="ARBA00022694"/>
    </source>
</evidence>
<comment type="function">
    <text evidence="6">Exhibits a very high intrinsic GTPase hydrolysis rate. Involved in the addition of a carboxymethylaminomethyl (cmnm) group at the wobble position (U34) of certain tRNAs, forming tRNA-cmnm(5)s(2)U34.</text>
</comment>
<evidence type="ECO:0000313" key="10">
    <source>
        <dbReference type="Proteomes" id="UP000256379"/>
    </source>
</evidence>
<evidence type="ECO:0000256" key="3">
    <source>
        <dbReference type="ARBA" id="ARBA00022741"/>
    </source>
</evidence>
<dbReference type="NCBIfam" id="TIGR00231">
    <property type="entry name" value="small_GTP"/>
    <property type="match status" value="1"/>
</dbReference>
<dbReference type="InterPro" id="IPR018948">
    <property type="entry name" value="GTP-bd_TrmE_N"/>
</dbReference>
<feature type="binding site" evidence="6">
    <location>
        <position position="461"/>
    </location>
    <ligand>
        <name>(6S)-5-formyl-5,6,7,8-tetrahydrofolate</name>
        <dbReference type="ChEBI" id="CHEBI:57457"/>
    </ligand>
</feature>
<dbReference type="CDD" id="cd04164">
    <property type="entry name" value="trmE"/>
    <property type="match status" value="1"/>
</dbReference>
<feature type="binding site" evidence="6">
    <location>
        <position position="92"/>
    </location>
    <ligand>
        <name>(6S)-5-formyl-5,6,7,8-tetrahydrofolate</name>
        <dbReference type="ChEBI" id="CHEBI:57457"/>
    </ligand>
</feature>
<dbReference type="InterPro" id="IPR027266">
    <property type="entry name" value="TrmE/GcvT-like"/>
</dbReference>
<dbReference type="InterPro" id="IPR027368">
    <property type="entry name" value="MnmE_dom2"/>
</dbReference>
<dbReference type="PANTHER" id="PTHR42714:SF2">
    <property type="entry name" value="TRNA MODIFICATION GTPASE GTPBP3, MITOCHONDRIAL"/>
    <property type="match status" value="1"/>
</dbReference>
<dbReference type="GO" id="GO:0005525">
    <property type="term" value="F:GTP binding"/>
    <property type="evidence" value="ECO:0007669"/>
    <property type="project" value="UniProtKB-UniRule"/>
</dbReference>
<dbReference type="GO" id="GO:0005829">
    <property type="term" value="C:cytosol"/>
    <property type="evidence" value="ECO:0007669"/>
    <property type="project" value="TreeGrafter"/>
</dbReference>
<comment type="caution">
    <text evidence="9">The sequence shown here is derived from an EMBL/GenBank/DDBJ whole genome shotgun (WGS) entry which is preliminary data.</text>
</comment>
<keyword evidence="3 6" id="KW-0547">Nucleotide-binding</keyword>
<dbReference type="Gene3D" id="1.20.120.430">
    <property type="entry name" value="tRNA modification GTPase MnmE domain 2"/>
    <property type="match status" value="1"/>
</dbReference>
<feature type="binding site" evidence="6">
    <location>
        <position position="236"/>
    </location>
    <ligand>
        <name>K(+)</name>
        <dbReference type="ChEBI" id="CHEBI:29103"/>
    </ligand>
</feature>
<reference evidence="9 10" key="1">
    <citation type="submission" date="2018-04" db="EMBL/GenBank/DDBJ databases">
        <title>Novel Campyloabacter and Helicobacter Species and Strains.</title>
        <authorList>
            <person name="Mannion A.J."/>
            <person name="Shen Z."/>
            <person name="Fox J.G."/>
        </authorList>
    </citation>
    <scope>NUCLEOTIDE SEQUENCE [LARGE SCALE GENOMIC DNA]</scope>
    <source>
        <strain evidence="9 10">MIT 17-337</strain>
    </source>
</reference>
<dbReference type="PROSITE" id="PS51709">
    <property type="entry name" value="G_TRME"/>
    <property type="match status" value="1"/>
</dbReference>
<dbReference type="Proteomes" id="UP000256379">
    <property type="component" value="Unassembled WGS sequence"/>
</dbReference>
<keyword evidence="6" id="KW-0479">Metal-binding</keyword>
<dbReference type="GO" id="GO:0030488">
    <property type="term" value="P:tRNA methylation"/>
    <property type="evidence" value="ECO:0007669"/>
    <property type="project" value="TreeGrafter"/>
</dbReference>
<evidence type="ECO:0000256" key="1">
    <source>
        <dbReference type="ARBA" id="ARBA00011043"/>
    </source>
</evidence>
<feature type="domain" description="TrmE-type G" evidence="8">
    <location>
        <begin position="226"/>
        <end position="385"/>
    </location>
</feature>
<evidence type="ECO:0000256" key="6">
    <source>
        <dbReference type="HAMAP-Rule" id="MF_00379"/>
    </source>
</evidence>
<keyword evidence="6" id="KW-0460">Magnesium</keyword>
<dbReference type="InterPro" id="IPR025867">
    <property type="entry name" value="MnmE_helical"/>
</dbReference>
<keyword evidence="10" id="KW-1185">Reference proteome</keyword>
<feature type="binding site" evidence="6">
    <location>
        <position position="240"/>
    </location>
    <ligand>
        <name>Mg(2+)</name>
        <dbReference type="ChEBI" id="CHEBI:18420"/>
    </ligand>
</feature>
<dbReference type="Gene3D" id="3.40.50.300">
    <property type="entry name" value="P-loop containing nucleotide triphosphate hydrolases"/>
    <property type="match status" value="1"/>
</dbReference>
<protein>
    <recommendedName>
        <fullName evidence="6">tRNA modification GTPase MnmE</fullName>
        <ecNumber evidence="6">3.6.-.-</ecNumber>
    </recommendedName>
</protein>
<name>A0A3D8INH1_9HELI</name>
<dbReference type="Pfam" id="PF01926">
    <property type="entry name" value="MMR_HSR1"/>
    <property type="match status" value="1"/>
</dbReference>